<evidence type="ECO:0000313" key="11">
    <source>
        <dbReference type="WBParaSite" id="ALUE_0001552501-mRNA-1"/>
    </source>
</evidence>
<evidence type="ECO:0000256" key="1">
    <source>
        <dbReference type="ARBA" id="ARBA00022448"/>
    </source>
</evidence>
<evidence type="ECO:0000256" key="8">
    <source>
        <dbReference type="RuleBase" id="RU367043"/>
    </source>
</evidence>
<protein>
    <recommendedName>
        <fullName evidence="8">Mitochondrial import inner membrane translocase subunit</fullName>
    </recommendedName>
</protein>
<dbReference type="PANTHER" id="PTHR13172">
    <property type="entry name" value="MITOCHONDRIAL IMPORT INNER MEMBRANE TRANSLOCASE SUBUNIT TIM9B"/>
    <property type="match status" value="1"/>
</dbReference>
<keyword evidence="2" id="KW-0479">Metal-binding</keyword>
<dbReference type="InterPro" id="IPR004217">
    <property type="entry name" value="Tim10-like"/>
</dbReference>
<keyword evidence="7 8" id="KW-1015">Disulfide bond</keyword>
<comment type="function">
    <text evidence="8">Mitochondrial intermembrane chaperone that participates in the import and insertion of some multi-pass transmembrane proteins into the mitochondrial inner membrane. Also required for the transfer of beta-barrel precursors from the TOM complex to the sorting and assembly machinery (SAM complex) of the outer membrane. Acts as a chaperone-like protein that protects the hydrophobic precursors from aggregation and guide them through the mitochondrial intermembrane space.</text>
</comment>
<evidence type="ECO:0000256" key="2">
    <source>
        <dbReference type="ARBA" id="ARBA00022723"/>
    </source>
</evidence>
<dbReference type="Proteomes" id="UP000036681">
    <property type="component" value="Unplaced"/>
</dbReference>
<evidence type="ECO:0000256" key="7">
    <source>
        <dbReference type="ARBA" id="ARBA00023157"/>
    </source>
</evidence>
<evidence type="ECO:0000256" key="5">
    <source>
        <dbReference type="ARBA" id="ARBA00023010"/>
    </source>
</evidence>
<evidence type="ECO:0000256" key="3">
    <source>
        <dbReference type="ARBA" id="ARBA00022833"/>
    </source>
</evidence>
<keyword evidence="6 8" id="KW-0496">Mitochondrion</keyword>
<comment type="subcellular location">
    <subcellularLocation>
        <location evidence="8">Mitochondrion inner membrane</location>
        <topology evidence="8">Peripheral membrane protein</topology>
        <orientation evidence="8">Intermembrane side</orientation>
    </subcellularLocation>
</comment>
<keyword evidence="5 8" id="KW-0811">Translocation</keyword>
<dbReference type="InterPro" id="IPR035427">
    <property type="entry name" value="Tim10-like_dom_sf"/>
</dbReference>
<dbReference type="WBParaSite" id="ALUE_0001552501-mRNA-1">
    <property type="protein sequence ID" value="ALUE_0001552501-mRNA-1"/>
    <property type="gene ID" value="ALUE_0001552501"/>
</dbReference>
<dbReference type="GO" id="GO:0015031">
    <property type="term" value="P:protein transport"/>
    <property type="evidence" value="ECO:0007669"/>
    <property type="project" value="UniProtKB-KW"/>
</dbReference>
<keyword evidence="8" id="KW-0143">Chaperone</keyword>
<keyword evidence="4 8" id="KW-0653">Protein transport</keyword>
<dbReference type="GO" id="GO:0005743">
    <property type="term" value="C:mitochondrial inner membrane"/>
    <property type="evidence" value="ECO:0007669"/>
    <property type="project" value="UniProtKB-SubCell"/>
</dbReference>
<name>A0A0M3ICC6_ASCLU</name>
<evidence type="ECO:0000256" key="4">
    <source>
        <dbReference type="ARBA" id="ARBA00022927"/>
    </source>
</evidence>
<dbReference type="Pfam" id="PF02953">
    <property type="entry name" value="zf-Tim10_DDP"/>
    <property type="match status" value="1"/>
</dbReference>
<dbReference type="AlphaFoldDB" id="A0A0M3ICC6"/>
<comment type="similarity">
    <text evidence="8">Belongs to the small Tim family.</text>
</comment>
<evidence type="ECO:0000313" key="10">
    <source>
        <dbReference type="Proteomes" id="UP000036681"/>
    </source>
</evidence>
<proteinExistence type="inferred from homology"/>
<feature type="domain" description="Tim10-like" evidence="9">
    <location>
        <begin position="65"/>
        <end position="122"/>
    </location>
</feature>
<accession>A0A0M3ICC6</accession>
<sequence>MATDATETDLKTFRDFLIQYNSVTEQCFGQCITDMTSRAHSSCDEFAPYACKASMATDATETDLKTFRDFLIQYNSVTEQCFGQCITDMTSRSVSEREEKCCSNCLDKFLKMTQRLSLRFQEHQLIQNEAQGPMALR</sequence>
<dbReference type="GO" id="GO:0046872">
    <property type="term" value="F:metal ion binding"/>
    <property type="evidence" value="ECO:0007669"/>
    <property type="project" value="UniProtKB-KW"/>
</dbReference>
<evidence type="ECO:0000259" key="9">
    <source>
        <dbReference type="Pfam" id="PF02953"/>
    </source>
</evidence>
<evidence type="ECO:0000256" key="6">
    <source>
        <dbReference type="ARBA" id="ARBA00023128"/>
    </source>
</evidence>
<comment type="subunit">
    <text evidence="8">Heterohexamer.</text>
</comment>
<comment type="domain">
    <text evidence="8">The twin CX3C motif contains 4 conserved Cys residues that form 2 disulfide bonds in the mitochondrial intermembrane space.</text>
</comment>
<dbReference type="Gene3D" id="1.10.287.810">
    <property type="entry name" value="Mitochondrial import inner membrane translocase subunit tim13 like domains"/>
    <property type="match status" value="2"/>
</dbReference>
<keyword evidence="10" id="KW-1185">Reference proteome</keyword>
<reference evidence="11" key="1">
    <citation type="submission" date="2017-02" db="UniProtKB">
        <authorList>
            <consortium name="WormBaseParasite"/>
        </authorList>
    </citation>
    <scope>IDENTIFICATION</scope>
</reference>
<dbReference type="SUPFAM" id="SSF144122">
    <property type="entry name" value="Tim10-like"/>
    <property type="match status" value="2"/>
</dbReference>
<keyword evidence="8" id="KW-0999">Mitochondrion inner membrane</keyword>
<keyword evidence="1 8" id="KW-0813">Transport</keyword>
<dbReference type="InterPro" id="IPR050673">
    <property type="entry name" value="Mito_inner_translocase_sub"/>
</dbReference>
<keyword evidence="3" id="KW-0862">Zinc</keyword>
<organism evidence="10 11">
    <name type="scientific">Ascaris lumbricoides</name>
    <name type="common">Giant roundworm</name>
    <dbReference type="NCBI Taxonomy" id="6252"/>
    <lineage>
        <taxon>Eukaryota</taxon>
        <taxon>Metazoa</taxon>
        <taxon>Ecdysozoa</taxon>
        <taxon>Nematoda</taxon>
        <taxon>Chromadorea</taxon>
        <taxon>Rhabditida</taxon>
        <taxon>Spirurina</taxon>
        <taxon>Ascaridomorpha</taxon>
        <taxon>Ascaridoidea</taxon>
        <taxon>Ascarididae</taxon>
        <taxon>Ascaris</taxon>
    </lineage>
</organism>
<keyword evidence="8" id="KW-0472">Membrane</keyword>